<feature type="domain" description="Recombinase" evidence="1">
    <location>
        <begin position="188"/>
        <end position="329"/>
    </location>
</feature>
<dbReference type="Pfam" id="PF00239">
    <property type="entry name" value="Resolvase"/>
    <property type="match status" value="1"/>
</dbReference>
<dbReference type="GO" id="GO:0003677">
    <property type="term" value="F:DNA binding"/>
    <property type="evidence" value="ECO:0007669"/>
    <property type="project" value="InterPro"/>
</dbReference>
<reference evidence="3" key="1">
    <citation type="submission" date="2016-11" db="EMBL/GenBank/DDBJ databases">
        <authorList>
            <person name="Varghese N."/>
            <person name="Submissions S."/>
        </authorList>
    </citation>
    <scope>NUCLEOTIDE SEQUENCE [LARGE SCALE GENOMIC DNA]</scope>
    <source>
        <strain evidence="3">DSM 18095</strain>
    </source>
</reference>
<dbReference type="EMBL" id="FQTY01000002">
    <property type="protein sequence ID" value="SHE49984.1"/>
    <property type="molecule type" value="Genomic_DNA"/>
</dbReference>
<dbReference type="Pfam" id="PF07508">
    <property type="entry name" value="Recombinase"/>
    <property type="match status" value="1"/>
</dbReference>
<proteinExistence type="predicted"/>
<dbReference type="SMART" id="SM00857">
    <property type="entry name" value="Resolvase"/>
    <property type="match status" value="1"/>
</dbReference>
<dbReference type="AlphaFoldDB" id="A0A1M4U060"/>
<dbReference type="PANTHER" id="PTHR30461">
    <property type="entry name" value="DNA-INVERTASE FROM LAMBDOID PROPHAGE"/>
    <property type="match status" value="1"/>
</dbReference>
<dbReference type="InterPro" id="IPR038109">
    <property type="entry name" value="DNA_bind_recomb_sf"/>
</dbReference>
<dbReference type="GO" id="GO:0000150">
    <property type="term" value="F:DNA strand exchange activity"/>
    <property type="evidence" value="ECO:0007669"/>
    <property type="project" value="InterPro"/>
</dbReference>
<dbReference type="InterPro" id="IPR011109">
    <property type="entry name" value="DNA_bind_recombinase_dom"/>
</dbReference>
<dbReference type="InterPro" id="IPR050639">
    <property type="entry name" value="SSR_resolvase"/>
</dbReference>
<sequence>MARTKKRYLETPQIEEIQKNSPIIYHAGIYVRLSHERTETYRNKSSSISIQEEVCIEFAKEKGIAVEKTYCDYEYTGTNFERPAFKEMMQDIRNRKINCIIVRDMSRFGREYLQIGNYIEKVFPFMGVRFISVNDRFDTIDRSDNKKNFEIVIKNLINDMYSKDISTKVKTTKLTLAKSGFFIGTNAAYGYKVKKVTGGRKLEVDENTAPVVKQIFKWSLEGDNQIVIARRLNEIGYTTAATYNKTGRMYQHKGDYQWRKGTVDNILVARVYTGALVQGVKSQSLSQGKNQEILPKDEWIVIENAHEAIISEEDFEKVQQERLNRKQKREELKREKKLHSKLKTITGIAPENRYKNLIFEKATGFQIPRHPESSGVIHKRISYVFDNNRSNGQIYDCPKIRLKEETLDQLILQLIREQLQNISGVEKFKQKIELQGIIQLEKYQKEKDKFYASLDKKQLFMQKLYEKYVKGEIKKSEYLSYKDNLISEIKVIKKDIFQNDTKEKDLKYKKKEAIKWIELLYSASEKVKLSRELLVRLIEKIEVGENNHLDIKFRFTPAGLDRFGGDLFGE</sequence>
<evidence type="ECO:0000259" key="1">
    <source>
        <dbReference type="PROSITE" id="PS51737"/>
    </source>
</evidence>
<protein>
    <submittedName>
        <fullName evidence="2">Site-specific DNA recombinase</fullName>
    </submittedName>
</protein>
<evidence type="ECO:0000313" key="3">
    <source>
        <dbReference type="Proteomes" id="UP000184114"/>
    </source>
</evidence>
<dbReference type="Gene3D" id="3.90.1750.20">
    <property type="entry name" value="Putative Large Serine Recombinase, Chain B, Domain 2"/>
    <property type="match status" value="1"/>
</dbReference>
<dbReference type="Proteomes" id="UP000184114">
    <property type="component" value="Unassembled WGS sequence"/>
</dbReference>
<dbReference type="GeneID" id="90996222"/>
<dbReference type="Gene3D" id="3.40.50.1390">
    <property type="entry name" value="Resolvase, N-terminal catalytic domain"/>
    <property type="match status" value="1"/>
</dbReference>
<dbReference type="InterPro" id="IPR036162">
    <property type="entry name" value="Resolvase-like_N_sf"/>
</dbReference>
<organism evidence="2 3">
    <name type="scientific">Tissierella praeacuta DSM 18095</name>
    <dbReference type="NCBI Taxonomy" id="1123404"/>
    <lineage>
        <taxon>Bacteria</taxon>
        <taxon>Bacillati</taxon>
        <taxon>Bacillota</taxon>
        <taxon>Tissierellia</taxon>
        <taxon>Tissierellales</taxon>
        <taxon>Tissierellaceae</taxon>
        <taxon>Tissierella</taxon>
    </lineage>
</organism>
<name>A0A1M4U060_9FIRM</name>
<evidence type="ECO:0000313" key="2">
    <source>
        <dbReference type="EMBL" id="SHE49984.1"/>
    </source>
</evidence>
<dbReference type="PROSITE" id="PS51737">
    <property type="entry name" value="RECOMBINASE_DNA_BIND"/>
    <property type="match status" value="1"/>
</dbReference>
<gene>
    <name evidence="2" type="ORF">SAMN02745784_00946</name>
</gene>
<dbReference type="InterPro" id="IPR006119">
    <property type="entry name" value="Resolv_N"/>
</dbReference>
<dbReference type="SUPFAM" id="SSF53041">
    <property type="entry name" value="Resolvase-like"/>
    <property type="match status" value="1"/>
</dbReference>
<keyword evidence="3" id="KW-1185">Reference proteome</keyword>
<accession>A0A1M4U060</accession>
<dbReference type="STRING" id="1123404.SAMN02745784_00946"/>
<dbReference type="RefSeq" id="WP_072973652.1">
    <property type="nucleotide sequence ID" value="NZ_FQTY01000002.1"/>
</dbReference>
<dbReference type="PANTHER" id="PTHR30461:SF23">
    <property type="entry name" value="DNA RECOMBINASE-RELATED"/>
    <property type="match status" value="1"/>
</dbReference>